<evidence type="ECO:0000313" key="6">
    <source>
        <dbReference type="Proteomes" id="UP000286137"/>
    </source>
</evidence>
<dbReference type="SUPFAM" id="SSF56349">
    <property type="entry name" value="DNA breaking-rejoining enzymes"/>
    <property type="match status" value="1"/>
</dbReference>
<proteinExistence type="inferred from homology"/>
<dbReference type="AlphaFoldDB" id="A0A412BQV1"/>
<comment type="caution">
    <text evidence="5">The sequence shown here is derived from an EMBL/GenBank/DDBJ whole genome shotgun (WGS) entry which is preliminary data.</text>
</comment>
<dbReference type="GO" id="GO:0015074">
    <property type="term" value="P:DNA integration"/>
    <property type="evidence" value="ECO:0007669"/>
    <property type="project" value="InterPro"/>
</dbReference>
<sequence>MKCVKYIFYPFTRCPVNERRRYMALITCPECSGKVSDKAYSCPHCGFPMQRQRTVEKPRKATRKRRANGLGSIVPLKRKSGTIYEVRVNTRIDERGYPLYDVIGRYTDRVAADTALVEYNTNPYDLDLRGLTFSEVFKRWYKGKFKVEAFHTGKKSSNEYTVQAGYKHCQPLHDRIYSSIRTEEMQELIDNKEISHSTAEHVLRVLKGVGEYAMQFDIIKKDYTEFVKMTKEDDTESGVPFTADELTKLWQHKDTPFVDTILIYCYSGFRINELAKMPLNDIDLENQTFTGGLKTKYSKGRTVPIHSKIYEFVKNRYNRRFSSLIYHDGTRDITENKYREYFDAALKACGITDKHTPQDCRHTCNSLLIEKKADRVIRYKIMGHAGKDINEKVYSHITVKQMREELEKI</sequence>
<comment type="similarity">
    <text evidence="1">Belongs to the 'phage' integrase family.</text>
</comment>
<dbReference type="InterPro" id="IPR011010">
    <property type="entry name" value="DNA_brk_join_enz"/>
</dbReference>
<evidence type="ECO:0000313" key="5">
    <source>
        <dbReference type="EMBL" id="RGQ60149.1"/>
    </source>
</evidence>
<evidence type="ECO:0000256" key="3">
    <source>
        <dbReference type="ARBA" id="ARBA00023172"/>
    </source>
</evidence>
<accession>A0A412BQV1</accession>
<name>A0A412BQV1_MEDGN</name>
<dbReference type="GO" id="GO:0003677">
    <property type="term" value="F:DNA binding"/>
    <property type="evidence" value="ECO:0007669"/>
    <property type="project" value="UniProtKB-KW"/>
</dbReference>
<dbReference type="InterPro" id="IPR010998">
    <property type="entry name" value="Integrase_recombinase_N"/>
</dbReference>
<dbReference type="GO" id="GO:0006310">
    <property type="term" value="P:DNA recombination"/>
    <property type="evidence" value="ECO:0007669"/>
    <property type="project" value="UniProtKB-KW"/>
</dbReference>
<evidence type="ECO:0000256" key="2">
    <source>
        <dbReference type="ARBA" id="ARBA00023125"/>
    </source>
</evidence>
<dbReference type="PANTHER" id="PTHR30349:SF64">
    <property type="entry name" value="PROPHAGE INTEGRASE INTD-RELATED"/>
    <property type="match status" value="1"/>
</dbReference>
<dbReference type="PROSITE" id="PS51898">
    <property type="entry name" value="TYR_RECOMBINASE"/>
    <property type="match status" value="1"/>
</dbReference>
<dbReference type="InterPro" id="IPR013762">
    <property type="entry name" value="Integrase-like_cat_sf"/>
</dbReference>
<dbReference type="Proteomes" id="UP000286137">
    <property type="component" value="Unassembled WGS sequence"/>
</dbReference>
<feature type="domain" description="Tyr recombinase" evidence="4">
    <location>
        <begin position="236"/>
        <end position="407"/>
    </location>
</feature>
<organism evidence="5 6">
    <name type="scientific">Mediterraneibacter gnavus</name>
    <name type="common">Ruminococcus gnavus</name>
    <dbReference type="NCBI Taxonomy" id="33038"/>
    <lineage>
        <taxon>Bacteria</taxon>
        <taxon>Bacillati</taxon>
        <taxon>Bacillota</taxon>
        <taxon>Clostridia</taxon>
        <taxon>Lachnospirales</taxon>
        <taxon>Lachnospiraceae</taxon>
        <taxon>Mediterraneibacter</taxon>
    </lineage>
</organism>
<dbReference type="Gene3D" id="1.10.150.130">
    <property type="match status" value="1"/>
</dbReference>
<keyword evidence="2" id="KW-0238">DNA-binding</keyword>
<evidence type="ECO:0000259" key="4">
    <source>
        <dbReference type="PROSITE" id="PS51898"/>
    </source>
</evidence>
<keyword evidence="3" id="KW-0233">DNA recombination</keyword>
<dbReference type="InterPro" id="IPR002104">
    <property type="entry name" value="Integrase_catalytic"/>
</dbReference>
<gene>
    <name evidence="5" type="ORF">DWY88_16005</name>
</gene>
<reference evidence="5 6" key="1">
    <citation type="submission" date="2018-08" db="EMBL/GenBank/DDBJ databases">
        <title>A genome reference for cultivated species of the human gut microbiota.</title>
        <authorList>
            <person name="Zou Y."/>
            <person name="Xue W."/>
            <person name="Luo G."/>
        </authorList>
    </citation>
    <scope>NUCLEOTIDE SEQUENCE [LARGE SCALE GENOMIC DNA]</scope>
    <source>
        <strain evidence="5 6">AF27-4BH</strain>
    </source>
</reference>
<evidence type="ECO:0000256" key="1">
    <source>
        <dbReference type="ARBA" id="ARBA00008857"/>
    </source>
</evidence>
<dbReference type="Pfam" id="PF00589">
    <property type="entry name" value="Phage_integrase"/>
    <property type="match status" value="1"/>
</dbReference>
<dbReference type="PANTHER" id="PTHR30349">
    <property type="entry name" value="PHAGE INTEGRASE-RELATED"/>
    <property type="match status" value="1"/>
</dbReference>
<dbReference type="Gene3D" id="1.10.443.10">
    <property type="entry name" value="Intergrase catalytic core"/>
    <property type="match status" value="1"/>
</dbReference>
<protein>
    <recommendedName>
        <fullName evidence="4">Tyr recombinase domain-containing protein</fullName>
    </recommendedName>
</protein>
<dbReference type="EMBL" id="QRTJ01000050">
    <property type="protein sequence ID" value="RGQ60149.1"/>
    <property type="molecule type" value="Genomic_DNA"/>
</dbReference>
<dbReference type="InterPro" id="IPR050090">
    <property type="entry name" value="Tyrosine_recombinase_XerCD"/>
</dbReference>